<protein>
    <recommendedName>
        <fullName evidence="4">Checkpoint protein</fullName>
    </recommendedName>
</protein>
<dbReference type="GO" id="GO:0005730">
    <property type="term" value="C:nucleolus"/>
    <property type="evidence" value="ECO:0007669"/>
    <property type="project" value="InterPro"/>
</dbReference>
<evidence type="ECO:0000313" key="6">
    <source>
        <dbReference type="EMBL" id="CCE78509.1"/>
    </source>
</evidence>
<comment type="similarity">
    <text evidence="2 4">Belongs to the HUS1 family.</text>
</comment>
<dbReference type="PIRSF" id="PIRSF011312">
    <property type="entry name" value="Cell_cycle_HUS1"/>
    <property type="match status" value="1"/>
</dbReference>
<dbReference type="InterPro" id="IPR016580">
    <property type="entry name" value="HUS1"/>
</dbReference>
<reference evidence="8" key="2">
    <citation type="journal article" date="2012" name="G3 (Bethesda)">
        <title>Pichia sorbitophila, an interspecies yeast hybrid reveals early steps of genome resolution following polyploidization.</title>
        <authorList>
            <person name="Leh Louis V."/>
            <person name="Despons L."/>
            <person name="Friedrich A."/>
            <person name="Martin T."/>
            <person name="Durrens P."/>
            <person name="Casaregola S."/>
            <person name="Neuveglise C."/>
            <person name="Fairhead C."/>
            <person name="Marck C."/>
            <person name="Cruz J.A."/>
            <person name="Straub M.L."/>
            <person name="Kugler V."/>
            <person name="Sacerdot C."/>
            <person name="Uzunov Z."/>
            <person name="Thierry A."/>
            <person name="Weiss S."/>
            <person name="Bleykasten C."/>
            <person name="De Montigny J."/>
            <person name="Jacques N."/>
            <person name="Jung P."/>
            <person name="Lemaire M."/>
            <person name="Mallet S."/>
            <person name="Morel G."/>
            <person name="Richard G.F."/>
            <person name="Sarkar A."/>
            <person name="Savel G."/>
            <person name="Schacherer J."/>
            <person name="Seret M.L."/>
            <person name="Talla E."/>
            <person name="Samson G."/>
            <person name="Jubin C."/>
            <person name="Poulain J."/>
            <person name="Vacherie B."/>
            <person name="Barbe V."/>
            <person name="Pelletier E."/>
            <person name="Sherman D.J."/>
            <person name="Westhof E."/>
            <person name="Weissenbach J."/>
            <person name="Baret P.V."/>
            <person name="Wincker P."/>
            <person name="Gaillardin C."/>
            <person name="Dujon B."/>
            <person name="Souciet J.L."/>
        </authorList>
    </citation>
    <scope>NUCLEOTIDE SEQUENCE [LARGE SCALE GENOMIC DNA]</scope>
    <source>
        <strain evidence="8">ATCC MYA-4447 / BCRC 22081 / CBS 7064 / NBRC 10061 / NRRL Y-12695</strain>
    </source>
</reference>
<gene>
    <name evidence="6" type="primary">Piso0_001134</name>
    <name evidence="6" type="ORF">GNLVRS01_PISO0C11640g</name>
    <name evidence="7" type="ORF">GNLVRS01_PISO0D11707g</name>
</gene>
<dbReference type="AlphaFoldDB" id="G8YSH2"/>
<dbReference type="GO" id="GO:0000724">
    <property type="term" value="P:double-strand break repair via homologous recombination"/>
    <property type="evidence" value="ECO:0007669"/>
    <property type="project" value="TreeGrafter"/>
</dbReference>
<dbReference type="EMBL" id="FO082056">
    <property type="protein sequence ID" value="CCE79095.1"/>
    <property type="molecule type" value="Genomic_DNA"/>
</dbReference>
<dbReference type="OrthoDB" id="419537at2759"/>
<feature type="region of interest" description="Disordered" evidence="5">
    <location>
        <begin position="241"/>
        <end position="260"/>
    </location>
</feature>
<evidence type="ECO:0000256" key="5">
    <source>
        <dbReference type="SAM" id="MobiDB-lite"/>
    </source>
</evidence>
<evidence type="ECO:0000256" key="1">
    <source>
        <dbReference type="ARBA" id="ARBA00004123"/>
    </source>
</evidence>
<dbReference type="GO" id="GO:0035861">
    <property type="term" value="C:site of double-strand break"/>
    <property type="evidence" value="ECO:0007669"/>
    <property type="project" value="TreeGrafter"/>
</dbReference>
<dbReference type="InParanoid" id="G8YSH2"/>
<name>G8YSH2_PICSO</name>
<evidence type="ECO:0000256" key="4">
    <source>
        <dbReference type="PIRNR" id="PIRNR011312"/>
    </source>
</evidence>
<proteinExistence type="inferred from homology"/>
<organism evidence="6 8">
    <name type="scientific">Pichia sorbitophila (strain ATCC MYA-4447 / BCRC 22081 / CBS 7064 / NBRC 10061 / NRRL Y-12695)</name>
    <name type="common">Hybrid yeast</name>
    <dbReference type="NCBI Taxonomy" id="559304"/>
    <lineage>
        <taxon>Eukaryota</taxon>
        <taxon>Fungi</taxon>
        <taxon>Dikarya</taxon>
        <taxon>Ascomycota</taxon>
        <taxon>Saccharomycotina</taxon>
        <taxon>Pichiomycetes</taxon>
        <taxon>Debaryomycetaceae</taxon>
        <taxon>Millerozyma</taxon>
    </lineage>
</organism>
<sequence>MKLKLTTRDTERLRTTLSLISHVRKRIVLRFTPTKLSIISVEENNVTEEPQIWCKLNMASLFDSIEIQSVKTDTISLELSIDSFLQALKNYEKANSHDLHIRLQKRDIPEGETSKQKNSRLVSLVFVYSSSNESSNSVSNIFRIPAKVLKHGHSSDTLDEPVIEGIDLIMRLPNEFAALYKRLEKFKKSSQNEMVKIKASAENGGFLGFVLEEEDKYKVTISWNRNLQVQASHYDAIQSTSEYSETNGRQDPGQDQAETNSAAAKTCRVLVRLRDWNMASKIVANCENITLLLANHHACVLHCYLDDSEEIEIMYYINALKS</sequence>
<evidence type="ECO:0000313" key="7">
    <source>
        <dbReference type="EMBL" id="CCE79095.1"/>
    </source>
</evidence>
<dbReference type="GO" id="GO:0044778">
    <property type="term" value="P:meiotic DNA integrity checkpoint signaling"/>
    <property type="evidence" value="ECO:0007669"/>
    <property type="project" value="TreeGrafter"/>
</dbReference>
<dbReference type="PANTHER" id="PTHR12900:SF0">
    <property type="entry name" value="CHECKPOINT PROTEIN"/>
    <property type="match status" value="1"/>
</dbReference>
<dbReference type="Pfam" id="PF04005">
    <property type="entry name" value="Hus1"/>
    <property type="match status" value="1"/>
</dbReference>
<dbReference type="GO" id="GO:0031573">
    <property type="term" value="P:mitotic intra-S DNA damage checkpoint signaling"/>
    <property type="evidence" value="ECO:0007669"/>
    <property type="project" value="TreeGrafter"/>
</dbReference>
<evidence type="ECO:0000313" key="8">
    <source>
        <dbReference type="Proteomes" id="UP000005222"/>
    </source>
</evidence>
<dbReference type="GO" id="GO:0000723">
    <property type="term" value="P:telomere maintenance"/>
    <property type="evidence" value="ECO:0007669"/>
    <property type="project" value="TreeGrafter"/>
</dbReference>
<dbReference type="STRING" id="559304.G8YSH2"/>
<dbReference type="GO" id="GO:0033314">
    <property type="term" value="P:mitotic DNA replication checkpoint signaling"/>
    <property type="evidence" value="ECO:0007669"/>
    <property type="project" value="TreeGrafter"/>
</dbReference>
<keyword evidence="3" id="KW-0539">Nucleus</keyword>
<keyword evidence="8" id="KW-1185">Reference proteome</keyword>
<dbReference type="EMBL" id="FO082057">
    <property type="protein sequence ID" value="CCE78509.1"/>
    <property type="molecule type" value="Genomic_DNA"/>
</dbReference>
<reference evidence="6" key="1">
    <citation type="submission" date="2011-10" db="EMBL/GenBank/DDBJ databases">
        <authorList>
            <person name="Genoscope - CEA"/>
        </authorList>
    </citation>
    <scope>NUCLEOTIDE SEQUENCE</scope>
</reference>
<comment type="subcellular location">
    <subcellularLocation>
        <location evidence="1">Nucleus</location>
    </subcellularLocation>
</comment>
<evidence type="ECO:0000256" key="2">
    <source>
        <dbReference type="ARBA" id="ARBA00005563"/>
    </source>
</evidence>
<dbReference type="FunCoup" id="G8YSH2">
    <property type="interactions" value="316"/>
</dbReference>
<accession>G8YSH2</accession>
<evidence type="ECO:0000256" key="3">
    <source>
        <dbReference type="ARBA" id="ARBA00023242"/>
    </source>
</evidence>
<dbReference type="HOGENOM" id="CLU_074844_0_0_1"/>
<dbReference type="GO" id="GO:0006289">
    <property type="term" value="P:nucleotide-excision repair"/>
    <property type="evidence" value="ECO:0007669"/>
    <property type="project" value="TreeGrafter"/>
</dbReference>
<dbReference type="Gene3D" id="3.70.10.10">
    <property type="match status" value="1"/>
</dbReference>
<dbReference type="Proteomes" id="UP000005222">
    <property type="component" value="Chromosome D"/>
</dbReference>
<dbReference type="eggNOG" id="ENOG502RA7D">
    <property type="taxonomic scope" value="Eukaryota"/>
</dbReference>
<dbReference type="PANTHER" id="PTHR12900">
    <property type="entry name" value="MITOTIC AND DNA DAMAGE CHECKPOINT PROTEIN HUS1"/>
    <property type="match status" value="1"/>
</dbReference>
<dbReference type="GO" id="GO:0030896">
    <property type="term" value="C:checkpoint clamp complex"/>
    <property type="evidence" value="ECO:0007669"/>
    <property type="project" value="InterPro"/>
</dbReference>
<dbReference type="OMA" id="EPQVWCK"/>
<dbReference type="Proteomes" id="UP000005222">
    <property type="component" value="Chromosome C"/>
</dbReference>
<dbReference type="InterPro" id="IPR007150">
    <property type="entry name" value="HUS1/Mec3"/>
</dbReference>